<keyword evidence="4 6" id="KW-0472">Membrane</keyword>
<keyword evidence="2 6" id="KW-0812">Transmembrane</keyword>
<feature type="domain" description="GAIN-B" evidence="7">
    <location>
        <begin position="46"/>
        <end position="206"/>
    </location>
</feature>
<dbReference type="Gene3D" id="2.60.220.50">
    <property type="match status" value="1"/>
</dbReference>
<name>A0A6P4XND9_BRABE</name>
<evidence type="ECO:0000313" key="9">
    <source>
        <dbReference type="Proteomes" id="UP000515135"/>
    </source>
</evidence>
<dbReference type="Gene3D" id="1.20.1070.10">
    <property type="entry name" value="Rhodopsin 7-helix transmembrane proteins"/>
    <property type="match status" value="1"/>
</dbReference>
<dbReference type="InterPro" id="IPR046338">
    <property type="entry name" value="GAIN_dom_sf"/>
</dbReference>
<protein>
    <submittedName>
        <fullName evidence="10">Adhesion G-protein coupled receptor G2-like</fullName>
    </submittedName>
</protein>
<dbReference type="Proteomes" id="UP000515135">
    <property type="component" value="Unplaced"/>
</dbReference>
<dbReference type="InterPro" id="IPR000832">
    <property type="entry name" value="GPCR_2_secretin-like"/>
</dbReference>
<keyword evidence="5" id="KW-1015">Disulfide bond</keyword>
<reference evidence="10" key="1">
    <citation type="submission" date="2025-08" db="UniProtKB">
        <authorList>
            <consortium name="RefSeq"/>
        </authorList>
    </citation>
    <scope>IDENTIFICATION</scope>
    <source>
        <tissue evidence="10">Gonad</tissue>
    </source>
</reference>
<evidence type="ECO:0000256" key="2">
    <source>
        <dbReference type="ARBA" id="ARBA00022692"/>
    </source>
</evidence>
<feature type="transmembrane region" description="Helical" evidence="6">
    <location>
        <begin position="257"/>
        <end position="276"/>
    </location>
</feature>
<dbReference type="KEGG" id="bbel:109461653"/>
<evidence type="ECO:0000256" key="1">
    <source>
        <dbReference type="ARBA" id="ARBA00004141"/>
    </source>
</evidence>
<dbReference type="RefSeq" id="XP_019613593.1">
    <property type="nucleotide sequence ID" value="XM_019758034.1"/>
</dbReference>
<dbReference type="InterPro" id="IPR057244">
    <property type="entry name" value="GAIN_B"/>
</dbReference>
<dbReference type="InterPro" id="IPR000203">
    <property type="entry name" value="GPS"/>
</dbReference>
<accession>A0A6P4XND9</accession>
<dbReference type="GeneID" id="109461653"/>
<keyword evidence="9" id="KW-1185">Reference proteome</keyword>
<sequence>MFADGVDLSTDRFTSKRQDVALQAADVSVQEFDQGQGLALFLNGNSSNSLSEGRLFSFTKEDEREGFLQTADIDVSISLPAKLSNVLPLDNTTDVRVSYILYNDDSLFVQPSQDAVRTHIISGRVAGMQVKNLPEPVVITFAPTEEVSDEEVKVVRCVFWDFEADAGQGAWSSDGCMSQGKANGRYTCTCNHLTNFAVLFDVHGSGFGEHERLLEAITYVGSIVSIITLVLTLLSFIITRKQRQSARSPHARNQRLVLINLCVALLAILITFLAGIDQTASPIGCTAVAALLHYFLLAALMWMAVEAVMIFLAAVMVFGHYVSESFIYKAVVVAWGKQTILIPNCR</sequence>
<dbReference type="OrthoDB" id="10037534at2759"/>
<evidence type="ECO:0000256" key="4">
    <source>
        <dbReference type="ARBA" id="ARBA00023136"/>
    </source>
</evidence>
<dbReference type="GO" id="GO:0004930">
    <property type="term" value="F:G protein-coupled receptor activity"/>
    <property type="evidence" value="ECO:0007669"/>
    <property type="project" value="InterPro"/>
</dbReference>
<dbReference type="PANTHER" id="PTHR47767:SF1">
    <property type="entry name" value="ADHESION G PROTEIN-COUPLED RECEPTOR G7"/>
    <property type="match status" value="1"/>
</dbReference>
<dbReference type="Pfam" id="PF00002">
    <property type="entry name" value="7tm_2"/>
    <property type="match status" value="1"/>
</dbReference>
<evidence type="ECO:0000256" key="6">
    <source>
        <dbReference type="SAM" id="Phobius"/>
    </source>
</evidence>
<proteinExistence type="predicted"/>
<keyword evidence="3 6" id="KW-1133">Transmembrane helix</keyword>
<evidence type="ECO:0000256" key="5">
    <source>
        <dbReference type="ARBA" id="ARBA00023157"/>
    </source>
</evidence>
<dbReference type="InterPro" id="IPR053066">
    <property type="entry name" value="ADGR_G7"/>
</dbReference>
<dbReference type="Pfam" id="PF01825">
    <property type="entry name" value="GPS"/>
    <property type="match status" value="1"/>
</dbReference>
<dbReference type="PROSITE" id="PS50261">
    <property type="entry name" value="G_PROTEIN_RECEP_F2_4"/>
    <property type="match status" value="1"/>
</dbReference>
<dbReference type="SMART" id="SM00303">
    <property type="entry name" value="GPS"/>
    <property type="match status" value="1"/>
</dbReference>
<dbReference type="AlphaFoldDB" id="A0A6P4XND9"/>
<feature type="domain" description="G-protein coupled receptors family 2 profile 2" evidence="8">
    <location>
        <begin position="214"/>
        <end position="346"/>
    </location>
</feature>
<feature type="transmembrane region" description="Helical" evidence="6">
    <location>
        <begin position="216"/>
        <end position="237"/>
    </location>
</feature>
<dbReference type="GO" id="GO:0007166">
    <property type="term" value="P:cell surface receptor signaling pathway"/>
    <property type="evidence" value="ECO:0007669"/>
    <property type="project" value="InterPro"/>
</dbReference>
<feature type="transmembrane region" description="Helical" evidence="6">
    <location>
        <begin position="296"/>
        <end position="319"/>
    </location>
</feature>
<evidence type="ECO:0000313" key="10">
    <source>
        <dbReference type="RefSeq" id="XP_019613593.1"/>
    </source>
</evidence>
<evidence type="ECO:0000259" key="7">
    <source>
        <dbReference type="PROSITE" id="PS50221"/>
    </source>
</evidence>
<dbReference type="GO" id="GO:0016020">
    <property type="term" value="C:membrane"/>
    <property type="evidence" value="ECO:0007669"/>
    <property type="project" value="UniProtKB-SubCell"/>
</dbReference>
<dbReference type="InterPro" id="IPR017981">
    <property type="entry name" value="GPCR_2-like_7TM"/>
</dbReference>
<dbReference type="PANTHER" id="PTHR47767">
    <property type="entry name" value="ADHESION G PROTEIN-COUPLED RECEPTOR G7"/>
    <property type="match status" value="1"/>
</dbReference>
<evidence type="ECO:0000256" key="3">
    <source>
        <dbReference type="ARBA" id="ARBA00022989"/>
    </source>
</evidence>
<comment type="subcellular location">
    <subcellularLocation>
        <location evidence="1">Membrane</location>
        <topology evidence="1">Multi-pass membrane protein</topology>
    </subcellularLocation>
</comment>
<dbReference type="PROSITE" id="PS50221">
    <property type="entry name" value="GAIN_B"/>
    <property type="match status" value="1"/>
</dbReference>
<evidence type="ECO:0000259" key="8">
    <source>
        <dbReference type="PROSITE" id="PS50261"/>
    </source>
</evidence>
<gene>
    <name evidence="10" type="primary">LOC109461653</name>
</gene>
<organism evidence="9 10">
    <name type="scientific">Branchiostoma belcheri</name>
    <name type="common">Amphioxus</name>
    <dbReference type="NCBI Taxonomy" id="7741"/>
    <lineage>
        <taxon>Eukaryota</taxon>
        <taxon>Metazoa</taxon>
        <taxon>Chordata</taxon>
        <taxon>Cephalochordata</taxon>
        <taxon>Leptocardii</taxon>
        <taxon>Amphioxiformes</taxon>
        <taxon>Branchiostomatidae</taxon>
        <taxon>Branchiostoma</taxon>
    </lineage>
</organism>